<dbReference type="Proteomes" id="UP000305471">
    <property type="component" value="Unassembled WGS sequence"/>
</dbReference>
<comment type="caution">
    <text evidence="2">The sequence shown here is derived from an EMBL/GenBank/DDBJ whole genome shotgun (WGS) entry which is preliminary data.</text>
</comment>
<feature type="transmembrane region" description="Helical" evidence="1">
    <location>
        <begin position="72"/>
        <end position="91"/>
    </location>
</feature>
<gene>
    <name evidence="2" type="ORF">E5672_05880</name>
</gene>
<keyword evidence="1" id="KW-1133">Transmembrane helix</keyword>
<proteinExistence type="predicted"/>
<evidence type="ECO:0000313" key="3">
    <source>
        <dbReference type="Proteomes" id="UP000305471"/>
    </source>
</evidence>
<keyword evidence="1" id="KW-0812">Transmembrane</keyword>
<evidence type="ECO:0008006" key="4">
    <source>
        <dbReference type="Google" id="ProtNLM"/>
    </source>
</evidence>
<feature type="transmembrane region" description="Helical" evidence="1">
    <location>
        <begin position="12"/>
        <end position="37"/>
    </location>
</feature>
<name>A0A4U0ZIC6_9ALTE</name>
<feature type="transmembrane region" description="Helical" evidence="1">
    <location>
        <begin position="43"/>
        <end position="65"/>
    </location>
</feature>
<evidence type="ECO:0000256" key="1">
    <source>
        <dbReference type="SAM" id="Phobius"/>
    </source>
</evidence>
<organism evidence="2 3">
    <name type="scientific">Alteromonas portus</name>
    <dbReference type="NCBI Taxonomy" id="2565549"/>
    <lineage>
        <taxon>Bacteria</taxon>
        <taxon>Pseudomonadati</taxon>
        <taxon>Pseudomonadota</taxon>
        <taxon>Gammaproteobacteria</taxon>
        <taxon>Alteromonadales</taxon>
        <taxon>Alteromonadaceae</taxon>
        <taxon>Alteromonas/Salinimonas group</taxon>
        <taxon>Alteromonas</taxon>
    </lineage>
</organism>
<dbReference type="RefSeq" id="WP_136781343.1">
    <property type="nucleotide sequence ID" value="NZ_SWCO01000002.1"/>
</dbReference>
<protein>
    <recommendedName>
        <fullName evidence="4">DUF3649 domain-containing protein</fullName>
    </recommendedName>
</protein>
<sequence length="97" mass="10580">MNNNVDIALRSIAAILGGYAVSALTSFYFAFIFFHTFKQQEGVAILSGSMASYFVFFALFIASFAIKRTLKWCAFLIAFSAILALALPLVSPLSNPL</sequence>
<reference evidence="2 3" key="1">
    <citation type="submission" date="2019-04" db="EMBL/GenBank/DDBJ databases">
        <title>Alteromonas portus sp. nov., an alginate lyase-excreting marine bacterium.</title>
        <authorList>
            <person name="Huang H."/>
            <person name="Mo K."/>
            <person name="Bao S."/>
        </authorList>
    </citation>
    <scope>NUCLEOTIDE SEQUENCE [LARGE SCALE GENOMIC DNA]</scope>
    <source>
        <strain evidence="2 3">HB161718</strain>
    </source>
</reference>
<keyword evidence="1" id="KW-0472">Membrane</keyword>
<dbReference type="EMBL" id="SWCO01000002">
    <property type="protein sequence ID" value="TKB04328.1"/>
    <property type="molecule type" value="Genomic_DNA"/>
</dbReference>
<dbReference type="AlphaFoldDB" id="A0A4U0ZIC6"/>
<keyword evidence="3" id="KW-1185">Reference proteome</keyword>
<evidence type="ECO:0000313" key="2">
    <source>
        <dbReference type="EMBL" id="TKB04328.1"/>
    </source>
</evidence>
<accession>A0A4U0ZIC6</accession>
<dbReference type="OrthoDB" id="6336439at2"/>